<feature type="compositionally biased region" description="Basic and acidic residues" evidence="1">
    <location>
        <begin position="1"/>
        <end position="18"/>
    </location>
</feature>
<reference evidence="3 4" key="1">
    <citation type="submission" date="2022-10" db="EMBL/GenBank/DDBJ databases">
        <title>Draft genome sequence of Streptomyces sp. YSPA8.</title>
        <authorList>
            <person name="Moriuchi R."/>
            <person name="Dohra H."/>
            <person name="Yamamura H."/>
            <person name="Kodani S."/>
        </authorList>
    </citation>
    <scope>NUCLEOTIDE SEQUENCE [LARGE SCALE GENOMIC DNA]</scope>
    <source>
        <strain evidence="3 4">YSPA8</strain>
    </source>
</reference>
<feature type="compositionally biased region" description="Pro residues" evidence="1">
    <location>
        <begin position="380"/>
        <end position="395"/>
    </location>
</feature>
<dbReference type="Proteomes" id="UP001291653">
    <property type="component" value="Unassembled WGS sequence"/>
</dbReference>
<feature type="transmembrane region" description="Helical" evidence="2">
    <location>
        <begin position="417"/>
        <end position="441"/>
    </location>
</feature>
<feature type="compositionally biased region" description="Basic and acidic residues" evidence="1">
    <location>
        <begin position="446"/>
        <end position="457"/>
    </location>
</feature>
<feature type="compositionally biased region" description="Low complexity" evidence="1">
    <location>
        <begin position="163"/>
        <end position="174"/>
    </location>
</feature>
<dbReference type="RefSeq" id="WP_323449294.1">
    <property type="nucleotide sequence ID" value="NZ_BSBI01000010.1"/>
</dbReference>
<comment type="caution">
    <text evidence="3">The sequence shown here is derived from an EMBL/GenBank/DDBJ whole genome shotgun (WGS) entry which is preliminary data.</text>
</comment>
<gene>
    <name evidence="3" type="ORF">SYYSPA8_23350</name>
</gene>
<feature type="region of interest" description="Disordered" evidence="1">
    <location>
        <begin position="1"/>
        <end position="415"/>
    </location>
</feature>
<feature type="compositionally biased region" description="Low complexity" evidence="1">
    <location>
        <begin position="320"/>
        <end position="329"/>
    </location>
</feature>
<feature type="region of interest" description="Disordered" evidence="1">
    <location>
        <begin position="581"/>
        <end position="632"/>
    </location>
</feature>
<feature type="compositionally biased region" description="Gly residues" evidence="1">
    <location>
        <begin position="102"/>
        <end position="133"/>
    </location>
</feature>
<feature type="compositionally biased region" description="Basic residues" evidence="1">
    <location>
        <begin position="400"/>
        <end position="414"/>
    </location>
</feature>
<sequence length="632" mass="62885">MTHSGQGDDRRPAARPAHEGVVLPSDGSAPWVPPGARPPGQDPDALPAAGQQPGQRPGQLPPGDAEAADDWWDRPAGAHSAGQPYPPGPGAPGTLPPAGPVPGYGGGSGDVHGGFADGYGDVHGGFGGPGRGDAPGVRSQPLPPAQPTHTPGPFGTGRHRTDPYGAGPRAAGPYAPGPPSGGRHAAGRHAADPHTASPHMPSPYAADPHGADPYGGAAAQNPYASGPGPLGAADATQVIPPVPAAGSGSGFGSGDATQVIPPVGAGPLPPQMPAGAADATQVIPPVGAGPLPPESPAGAPGGHHQDAATRVMPPIPAGPAAPAGPSGPRRTPPPPTGAPYGIRPGAPADTPQPGAASPDDRRTPAEFDNLFRTAGQGPRPGGPQPPAPAPVPAPAPGGRGSRRRAQPPKRRRTGRTVGVPVIAAVVVGCAVLGLGVSALLFSGDEDGGKDPARDDRPAASPAAPGQGTAPGAAPSAPPAEDLVQTQARALDGLLADSNDSRAAVIRSVENIKRCTELSVAATDLRAAAEQRRSLVTRLNGLSLDRLPEHEDLTEALTEAWEASAEADDHYAAWAEQVAGRKGCKKGKARTTGRTARGNSASGEATEAKQEAAQLWKPTASRYGLPPRTADQL</sequence>
<protein>
    <submittedName>
        <fullName evidence="3">Uncharacterized protein</fullName>
    </submittedName>
</protein>
<feature type="region of interest" description="Disordered" evidence="1">
    <location>
        <begin position="446"/>
        <end position="480"/>
    </location>
</feature>
<feature type="compositionally biased region" description="Low complexity" evidence="1">
    <location>
        <begin position="458"/>
        <end position="474"/>
    </location>
</feature>
<evidence type="ECO:0000313" key="3">
    <source>
        <dbReference type="EMBL" id="GLF97289.1"/>
    </source>
</evidence>
<keyword evidence="2" id="KW-0472">Membrane</keyword>
<evidence type="ECO:0000256" key="2">
    <source>
        <dbReference type="SAM" id="Phobius"/>
    </source>
</evidence>
<proteinExistence type="predicted"/>
<feature type="compositionally biased region" description="Low complexity" evidence="1">
    <location>
        <begin position="42"/>
        <end position="64"/>
    </location>
</feature>
<dbReference type="EMBL" id="BSBI01000010">
    <property type="protein sequence ID" value="GLF97289.1"/>
    <property type="molecule type" value="Genomic_DNA"/>
</dbReference>
<accession>A0ABQ5P3X4</accession>
<evidence type="ECO:0000313" key="4">
    <source>
        <dbReference type="Proteomes" id="UP001291653"/>
    </source>
</evidence>
<feature type="compositionally biased region" description="Pro residues" evidence="1">
    <location>
        <begin position="31"/>
        <end position="41"/>
    </location>
</feature>
<feature type="compositionally biased region" description="Pro residues" evidence="1">
    <location>
        <begin position="84"/>
        <end position="100"/>
    </location>
</feature>
<keyword evidence="2" id="KW-0812">Transmembrane</keyword>
<organism evidence="3 4">
    <name type="scientific">Streptomyces yaizuensis</name>
    <dbReference type="NCBI Taxonomy" id="2989713"/>
    <lineage>
        <taxon>Bacteria</taxon>
        <taxon>Bacillati</taxon>
        <taxon>Actinomycetota</taxon>
        <taxon>Actinomycetes</taxon>
        <taxon>Kitasatosporales</taxon>
        <taxon>Streptomycetaceae</taxon>
        <taxon>Streptomyces</taxon>
    </lineage>
</organism>
<feature type="compositionally biased region" description="Basic residues" evidence="1">
    <location>
        <begin position="581"/>
        <end position="590"/>
    </location>
</feature>
<name>A0ABQ5P3X4_9ACTN</name>
<keyword evidence="4" id="KW-1185">Reference proteome</keyword>
<evidence type="ECO:0000256" key="1">
    <source>
        <dbReference type="SAM" id="MobiDB-lite"/>
    </source>
</evidence>
<keyword evidence="2" id="KW-1133">Transmembrane helix</keyword>